<dbReference type="SUPFAM" id="SSF46785">
    <property type="entry name" value="Winged helix' DNA-binding domain"/>
    <property type="match status" value="1"/>
</dbReference>
<evidence type="ECO:0000259" key="5">
    <source>
        <dbReference type="PROSITE" id="PS50931"/>
    </source>
</evidence>
<dbReference type="Gene3D" id="1.10.10.10">
    <property type="entry name" value="Winged helix-like DNA-binding domain superfamily/Winged helix DNA-binding domain"/>
    <property type="match status" value="1"/>
</dbReference>
<evidence type="ECO:0000256" key="3">
    <source>
        <dbReference type="ARBA" id="ARBA00023125"/>
    </source>
</evidence>
<dbReference type="PANTHER" id="PTHR30118">
    <property type="entry name" value="HTH-TYPE TRANSCRIPTIONAL REGULATOR LEUO-RELATED"/>
    <property type="match status" value="1"/>
</dbReference>
<dbReference type="PRINTS" id="PR00039">
    <property type="entry name" value="HTHLYSR"/>
</dbReference>
<dbReference type="RefSeq" id="WP_154679250.1">
    <property type="nucleotide sequence ID" value="NZ_CP046115.1"/>
</dbReference>
<dbReference type="GO" id="GO:0003700">
    <property type="term" value="F:DNA-binding transcription factor activity"/>
    <property type="evidence" value="ECO:0007669"/>
    <property type="project" value="InterPro"/>
</dbReference>
<dbReference type="OrthoDB" id="6413555at2"/>
<keyword evidence="3" id="KW-0238">DNA-binding</keyword>
<dbReference type="InterPro" id="IPR036390">
    <property type="entry name" value="WH_DNA-bd_sf"/>
</dbReference>
<name>A0A6B8MV68_KLEOX</name>
<evidence type="ECO:0000256" key="1">
    <source>
        <dbReference type="ARBA" id="ARBA00009437"/>
    </source>
</evidence>
<dbReference type="PANTHER" id="PTHR30118:SF6">
    <property type="entry name" value="HTH-TYPE TRANSCRIPTIONAL REGULATOR LEUO"/>
    <property type="match status" value="1"/>
</dbReference>
<proteinExistence type="inferred from homology"/>
<dbReference type="GO" id="GO:0003677">
    <property type="term" value="F:DNA binding"/>
    <property type="evidence" value="ECO:0007669"/>
    <property type="project" value="UniProtKB-KW"/>
</dbReference>
<organism evidence="6 7">
    <name type="scientific">Klebsiella oxytoca</name>
    <dbReference type="NCBI Taxonomy" id="571"/>
    <lineage>
        <taxon>Bacteria</taxon>
        <taxon>Pseudomonadati</taxon>
        <taxon>Pseudomonadota</taxon>
        <taxon>Gammaproteobacteria</taxon>
        <taxon>Enterobacterales</taxon>
        <taxon>Enterobacteriaceae</taxon>
        <taxon>Klebsiella/Raoultella group</taxon>
        <taxon>Klebsiella</taxon>
    </lineage>
</organism>
<keyword evidence="2" id="KW-0805">Transcription regulation</keyword>
<dbReference type="Pfam" id="PF00126">
    <property type="entry name" value="HTH_1"/>
    <property type="match status" value="1"/>
</dbReference>
<evidence type="ECO:0000256" key="4">
    <source>
        <dbReference type="ARBA" id="ARBA00023163"/>
    </source>
</evidence>
<dbReference type="PROSITE" id="PS50931">
    <property type="entry name" value="HTH_LYSR"/>
    <property type="match status" value="1"/>
</dbReference>
<reference evidence="6 7" key="1">
    <citation type="submission" date="2019-11" db="EMBL/GenBank/DDBJ databases">
        <title>Isolation and Application of One Kind of P-Hydroxybenzoic Acid Degrading Bacterium in Mitigating Cropping Obstacle of Cucumber.</title>
        <authorList>
            <person name="Wu F."/>
            <person name="An Y."/>
        </authorList>
    </citation>
    <scope>NUCLEOTIDE SEQUENCE [LARGE SCALE GENOMIC DNA]</scope>
    <source>
        <strain evidence="6 7">P620</strain>
    </source>
</reference>
<gene>
    <name evidence="6" type="ORF">GJ746_05330</name>
</gene>
<feature type="domain" description="HTH lysR-type" evidence="5">
    <location>
        <begin position="10"/>
        <end position="67"/>
    </location>
</feature>
<comment type="similarity">
    <text evidence="1">Belongs to the LysR transcriptional regulatory family.</text>
</comment>
<evidence type="ECO:0000313" key="6">
    <source>
        <dbReference type="EMBL" id="QGN36748.1"/>
    </source>
</evidence>
<dbReference type="InterPro" id="IPR000847">
    <property type="entry name" value="LysR_HTH_N"/>
</dbReference>
<protein>
    <submittedName>
        <fullName evidence="6">LysR family transcriptional regulator</fullName>
    </submittedName>
</protein>
<evidence type="ECO:0000256" key="2">
    <source>
        <dbReference type="ARBA" id="ARBA00023015"/>
    </source>
</evidence>
<dbReference type="InterPro" id="IPR036388">
    <property type="entry name" value="WH-like_DNA-bd_sf"/>
</dbReference>
<dbReference type="AlphaFoldDB" id="A0A6B8MV68"/>
<dbReference type="Proteomes" id="UP000427108">
    <property type="component" value="Chromosome"/>
</dbReference>
<accession>A0A6B8MV68</accession>
<keyword evidence="4" id="KW-0804">Transcription</keyword>
<sequence>MENLDSLRKIDLNLLVIFYMVMQEKNVTRAAKKLKLSQPGVSFALTRLKKVLGYELFSRQGRNIIPTPQACLLYYNIKQPIELINEKIFLKNPDGSG</sequence>
<dbReference type="EMBL" id="CP046115">
    <property type="protein sequence ID" value="QGN36748.1"/>
    <property type="molecule type" value="Genomic_DNA"/>
</dbReference>
<dbReference type="InterPro" id="IPR050389">
    <property type="entry name" value="LysR-type_TF"/>
</dbReference>
<evidence type="ECO:0000313" key="7">
    <source>
        <dbReference type="Proteomes" id="UP000427108"/>
    </source>
</evidence>